<gene>
    <name evidence="1" type="ORF">GCM10009431_23320</name>
</gene>
<comment type="caution">
    <text evidence="1">The sequence shown here is derived from an EMBL/GenBank/DDBJ whole genome shotgun (WGS) entry which is preliminary data.</text>
</comment>
<dbReference type="InterPro" id="IPR008323">
    <property type="entry name" value="UCP033563"/>
</dbReference>
<protein>
    <submittedName>
        <fullName evidence="1">DUF1015 domain-containing protein</fullName>
    </submittedName>
</protein>
<dbReference type="PANTHER" id="PTHR36454:SF1">
    <property type="entry name" value="DUF1015 DOMAIN-CONTAINING PROTEIN"/>
    <property type="match status" value="1"/>
</dbReference>
<keyword evidence="2" id="KW-1185">Reference proteome</keyword>
<name>A0ABP3V465_9FLAO</name>
<dbReference type="Proteomes" id="UP001500736">
    <property type="component" value="Unassembled WGS sequence"/>
</dbReference>
<reference evidence="2" key="1">
    <citation type="journal article" date="2019" name="Int. J. Syst. Evol. Microbiol.">
        <title>The Global Catalogue of Microorganisms (GCM) 10K type strain sequencing project: providing services to taxonomists for standard genome sequencing and annotation.</title>
        <authorList>
            <consortium name="The Broad Institute Genomics Platform"/>
            <consortium name="The Broad Institute Genome Sequencing Center for Infectious Disease"/>
            <person name="Wu L."/>
            <person name="Ma J."/>
        </authorList>
    </citation>
    <scope>NUCLEOTIDE SEQUENCE [LARGE SCALE GENOMIC DNA]</scope>
    <source>
        <strain evidence="2">JCM 15976</strain>
    </source>
</reference>
<accession>A0ABP3V465</accession>
<dbReference type="Pfam" id="PF06245">
    <property type="entry name" value="DUF1015"/>
    <property type="match status" value="1"/>
</dbReference>
<dbReference type="RefSeq" id="WP_343798467.1">
    <property type="nucleotide sequence ID" value="NZ_BAAAGF010000003.1"/>
</dbReference>
<dbReference type="EMBL" id="BAAAGF010000003">
    <property type="protein sequence ID" value="GAA0746720.1"/>
    <property type="molecule type" value="Genomic_DNA"/>
</dbReference>
<proteinExistence type="predicted"/>
<dbReference type="PIRSF" id="PIRSF033563">
    <property type="entry name" value="UCP033563"/>
    <property type="match status" value="1"/>
</dbReference>
<evidence type="ECO:0000313" key="1">
    <source>
        <dbReference type="EMBL" id="GAA0746720.1"/>
    </source>
</evidence>
<organism evidence="1 2">
    <name type="scientific">Gaetbulibacter jejuensis</name>
    <dbReference type="NCBI Taxonomy" id="584607"/>
    <lineage>
        <taxon>Bacteria</taxon>
        <taxon>Pseudomonadati</taxon>
        <taxon>Bacteroidota</taxon>
        <taxon>Flavobacteriia</taxon>
        <taxon>Flavobacteriales</taxon>
        <taxon>Flavobacteriaceae</taxon>
        <taxon>Gaetbulibacter</taxon>
    </lineage>
</organism>
<sequence length="412" mass="48319">MAKIIPFKAVRPTRDKVSLVASRSYQTYTQAEREARLDYNPFSFLHIVNPGYKYDREISGIERYKLVKNRYLEFKEDNIFVQDQTNCFYVYKIVNREGQVFNGIVAAASAEDYENNVIRKHEDTIVHREHVFKDYLKTVGFNAEPVLLTYPDNSTIQNLISNIQQQRAEFEFTTTYRDTHYLWMIDNQDTINIIQEEFKNMPTVYIADGHHRSASSYLLYKDLKENSTNHNGSETYNYFMSYLIPESELQIHEFNRVVKDLNGLTKEEFLIQLDAIYRIENRGIMPYKPSKKHHFSMYLDGEFYSLYLRKSLYDFKTSLDALDTQILYKTILQPILGIDDLRNDSRITYINGKKDIVNLKSCIDNGEFAVGFGMIPVDIEDMKQIADDGLKMPPKSTFIEPKIRSGVTIYEF</sequence>
<dbReference type="PANTHER" id="PTHR36454">
    <property type="entry name" value="LMO2823 PROTEIN"/>
    <property type="match status" value="1"/>
</dbReference>
<evidence type="ECO:0000313" key="2">
    <source>
        <dbReference type="Proteomes" id="UP001500736"/>
    </source>
</evidence>